<comment type="subcellular location">
    <subcellularLocation>
        <location evidence="1">Golgi apparatus membrane</location>
        <topology evidence="1">Single-pass type IV membrane protein</topology>
    </subcellularLocation>
</comment>
<keyword evidence="6 9" id="KW-0472">Membrane</keyword>
<name>A0AAN8JSQ4_PATCE</name>
<feature type="compositionally biased region" description="Basic and acidic residues" evidence="8">
    <location>
        <begin position="518"/>
        <end position="527"/>
    </location>
</feature>
<gene>
    <name evidence="10" type="ORF">SNE40_009049</name>
</gene>
<dbReference type="GO" id="GO:0007030">
    <property type="term" value="P:Golgi organization"/>
    <property type="evidence" value="ECO:0007669"/>
    <property type="project" value="InterPro"/>
</dbReference>
<feature type="region of interest" description="Disordered" evidence="8">
    <location>
        <begin position="501"/>
        <end position="527"/>
    </location>
</feature>
<evidence type="ECO:0000256" key="1">
    <source>
        <dbReference type="ARBA" id="ARBA00004409"/>
    </source>
</evidence>
<evidence type="ECO:0000256" key="6">
    <source>
        <dbReference type="ARBA" id="ARBA00023136"/>
    </source>
</evidence>
<accession>A0AAN8JSQ4</accession>
<evidence type="ECO:0000256" key="2">
    <source>
        <dbReference type="ARBA" id="ARBA00022692"/>
    </source>
</evidence>
<dbReference type="Pfam" id="PF09787">
    <property type="entry name" value="Golgin_A5"/>
    <property type="match status" value="1"/>
</dbReference>
<dbReference type="EMBL" id="JAZGQO010000007">
    <property type="protein sequence ID" value="KAK6181119.1"/>
    <property type="molecule type" value="Genomic_DNA"/>
</dbReference>
<organism evidence="10 11">
    <name type="scientific">Patella caerulea</name>
    <name type="common">Rayed Mediterranean limpet</name>
    <dbReference type="NCBI Taxonomy" id="87958"/>
    <lineage>
        <taxon>Eukaryota</taxon>
        <taxon>Metazoa</taxon>
        <taxon>Spiralia</taxon>
        <taxon>Lophotrochozoa</taxon>
        <taxon>Mollusca</taxon>
        <taxon>Gastropoda</taxon>
        <taxon>Patellogastropoda</taxon>
        <taxon>Patelloidea</taxon>
        <taxon>Patellidae</taxon>
        <taxon>Patella</taxon>
    </lineage>
</organism>
<feature type="compositionally biased region" description="Polar residues" evidence="8">
    <location>
        <begin position="501"/>
        <end position="514"/>
    </location>
</feature>
<evidence type="ECO:0008006" key="12">
    <source>
        <dbReference type="Google" id="ProtNLM"/>
    </source>
</evidence>
<dbReference type="AlphaFoldDB" id="A0AAN8JSQ4"/>
<dbReference type="GO" id="GO:0000139">
    <property type="term" value="C:Golgi membrane"/>
    <property type="evidence" value="ECO:0007669"/>
    <property type="project" value="UniProtKB-SubCell"/>
</dbReference>
<dbReference type="PANTHER" id="PTHR13815">
    <property type="entry name" value="GOLGIN-84"/>
    <property type="match status" value="1"/>
</dbReference>
<evidence type="ECO:0000256" key="3">
    <source>
        <dbReference type="ARBA" id="ARBA00022989"/>
    </source>
</evidence>
<keyword evidence="3 9" id="KW-1133">Transmembrane helix</keyword>
<evidence type="ECO:0000256" key="7">
    <source>
        <dbReference type="SAM" id="Coils"/>
    </source>
</evidence>
<feature type="compositionally biased region" description="Polar residues" evidence="8">
    <location>
        <begin position="73"/>
        <end position="93"/>
    </location>
</feature>
<evidence type="ECO:0000256" key="8">
    <source>
        <dbReference type="SAM" id="MobiDB-lite"/>
    </source>
</evidence>
<feature type="region of interest" description="Disordered" evidence="8">
    <location>
        <begin position="24"/>
        <end position="222"/>
    </location>
</feature>
<dbReference type="PANTHER" id="PTHR13815:SF7">
    <property type="entry name" value="GOLGIN SUBFAMILY A MEMBER 5"/>
    <property type="match status" value="1"/>
</dbReference>
<feature type="compositionally biased region" description="Basic and acidic residues" evidence="8">
    <location>
        <begin position="106"/>
        <end position="117"/>
    </location>
</feature>
<feature type="coiled-coil region" evidence="7">
    <location>
        <begin position="601"/>
        <end position="628"/>
    </location>
</feature>
<protein>
    <recommendedName>
        <fullName evidence="12">Golgin-84</fullName>
    </recommendedName>
</protein>
<keyword evidence="11" id="KW-1185">Reference proteome</keyword>
<dbReference type="InterPro" id="IPR019177">
    <property type="entry name" value="Golgin_subfamily_A_member_5"/>
</dbReference>
<comment type="caution">
    <text evidence="10">The sequence shown here is derived from an EMBL/GenBank/DDBJ whole genome shotgun (WGS) entry which is preliminary data.</text>
</comment>
<sequence>MSGWLSAVAGTAEGFLNKLDQSAAEALNNPEDEPSQFNLIGTTPPDTSTVKESSSSPFLSSSQSVPSRLHALRTSTDPASSLISSPIRQSTPKPKSPADKPVSAVKSKEELKKKDSDEALFEFLNSKDPVEKKKKATPSSSSQHSRQSSTSSVLSSKNNNKPADISVTTTIPTTTVSDSRQESPTGSHESADMEVLADALHESPAQSVHSSQGSGPPRESTQHISSLELENRLLRNEVASLNTEMASLLQRSKEAQTELENAKKKVNKSNSENDQVVRELRARENDLTEALAAKDSQLAILRVRLEEADNSVTSLKQQIGGLQSQRERILQDHTDSSGMHSQALDSLKDRLTEVEAALKREQEAYKKAQQEASERQSKLEQEQQTLAEALTQAERRANDEKSKTAEAFNQLKMAKLNVETARQDLTDYKDKATRILQSKERLIASLREGPGASGASGGVSSIEYDSVKQERDMFREELQQSKMTIETLRVELQDIEGQLQQESYTSSEHIQSLEENLAEEKRRREDSEQELLKQKQELQYAIDEINKQKTAFTSQLSSRESEIEKLRNQLTTKSLSSVTESELESRVRALTESLIQKQTVLESLSTEKNSLSLQLERLEQQYRDVEMSSARSATTSVSMNDDDDVRQRVPIFMKEAASDTEVTRRVKRAANGIDRFSIRLGVFLRRYPIARVFVIVYMGLLHLWVMIVLLTYQPEIHHQTKQPHEP</sequence>
<keyword evidence="2 9" id="KW-0812">Transmembrane</keyword>
<dbReference type="Proteomes" id="UP001347796">
    <property type="component" value="Unassembled WGS sequence"/>
</dbReference>
<dbReference type="GO" id="GO:0031985">
    <property type="term" value="C:Golgi cisterna"/>
    <property type="evidence" value="ECO:0007669"/>
    <property type="project" value="TreeGrafter"/>
</dbReference>
<keyword evidence="4" id="KW-0333">Golgi apparatus</keyword>
<feature type="compositionally biased region" description="Low complexity" evidence="8">
    <location>
        <begin position="139"/>
        <end position="156"/>
    </location>
</feature>
<feature type="transmembrane region" description="Helical" evidence="9">
    <location>
        <begin position="692"/>
        <end position="712"/>
    </location>
</feature>
<reference evidence="10 11" key="1">
    <citation type="submission" date="2024-01" db="EMBL/GenBank/DDBJ databases">
        <title>The genome of the rayed Mediterranean limpet Patella caerulea (Linnaeus, 1758).</title>
        <authorList>
            <person name="Anh-Thu Weber A."/>
            <person name="Halstead-Nussloch G."/>
        </authorList>
    </citation>
    <scope>NUCLEOTIDE SEQUENCE [LARGE SCALE GENOMIC DNA]</scope>
    <source>
        <strain evidence="10">AATW-2023a</strain>
        <tissue evidence="10">Whole specimen</tissue>
    </source>
</reference>
<evidence type="ECO:0000256" key="4">
    <source>
        <dbReference type="ARBA" id="ARBA00023034"/>
    </source>
</evidence>
<keyword evidence="5 7" id="KW-0175">Coiled coil</keyword>
<feature type="compositionally biased region" description="Low complexity" evidence="8">
    <location>
        <begin position="53"/>
        <end position="67"/>
    </location>
</feature>
<feature type="compositionally biased region" description="Polar residues" evidence="8">
    <location>
        <begin position="204"/>
        <end position="214"/>
    </location>
</feature>
<proteinExistence type="predicted"/>
<evidence type="ECO:0000313" key="10">
    <source>
        <dbReference type="EMBL" id="KAK6181119.1"/>
    </source>
</evidence>
<evidence type="ECO:0000256" key="9">
    <source>
        <dbReference type="SAM" id="Phobius"/>
    </source>
</evidence>
<feature type="compositionally biased region" description="Low complexity" evidence="8">
    <location>
        <begin position="164"/>
        <end position="178"/>
    </location>
</feature>
<evidence type="ECO:0000256" key="5">
    <source>
        <dbReference type="ARBA" id="ARBA00023054"/>
    </source>
</evidence>
<dbReference type="GO" id="GO:0000301">
    <property type="term" value="P:retrograde transport, vesicle recycling within Golgi"/>
    <property type="evidence" value="ECO:0007669"/>
    <property type="project" value="TreeGrafter"/>
</dbReference>
<feature type="coiled-coil region" evidence="7">
    <location>
        <begin position="224"/>
        <end position="431"/>
    </location>
</feature>
<feature type="compositionally biased region" description="Polar residues" evidence="8">
    <location>
        <begin position="35"/>
        <end position="52"/>
    </location>
</feature>
<evidence type="ECO:0000313" key="11">
    <source>
        <dbReference type="Proteomes" id="UP001347796"/>
    </source>
</evidence>